<dbReference type="Proteomes" id="UP000006671">
    <property type="component" value="Unassembled WGS sequence"/>
</dbReference>
<keyword evidence="4" id="KW-1185">Reference proteome</keyword>
<sequence length="342" mass="39344">MIGITIESSSFSSSSSSAIARAPLSARGNNSSLNQSHSSNPSSTPRGKIVPNSITREVNSPIRNYKTSPIRSSSNSSGSRSSNSPIRNNNKWASKKGQSEGYTLEPETRRRSISEEIITLRDDNSKLRREMDNMKLLLNCQKEENFFLSTSLFSAQEELKKLKTIIKKRESDIREQQEKMESLISHSVDMRPRRETSRSPNSSETQVLKKELELLRAKLKASEEKFEKLKMINKETEDNVECLLSQLEHQRVTKDQLLDQAKNSILSSHFEKEKNDSFRIFLDLYQENNKHVGDVELEDKYEQLLLAKQDLETKLFKREEQLIEMTMKFESARCDLIKNSIM</sequence>
<feature type="compositionally biased region" description="Low complexity" evidence="2">
    <location>
        <begin position="68"/>
        <end position="90"/>
    </location>
</feature>
<feature type="compositionally biased region" description="Low complexity" evidence="2">
    <location>
        <begin position="29"/>
        <end position="43"/>
    </location>
</feature>
<organism evidence="4">
    <name type="scientific">Naegleria gruberi</name>
    <name type="common">Amoeba</name>
    <dbReference type="NCBI Taxonomy" id="5762"/>
    <lineage>
        <taxon>Eukaryota</taxon>
        <taxon>Discoba</taxon>
        <taxon>Heterolobosea</taxon>
        <taxon>Tetramitia</taxon>
        <taxon>Eutetramitia</taxon>
        <taxon>Vahlkampfiidae</taxon>
        <taxon>Naegleria</taxon>
    </lineage>
</organism>
<feature type="compositionally biased region" description="Polar residues" evidence="2">
    <location>
        <begin position="52"/>
        <end position="67"/>
    </location>
</feature>
<dbReference type="KEGG" id="ngr:NAEGRDRAFT_50490"/>
<dbReference type="OrthoDB" id="10379255at2759"/>
<gene>
    <name evidence="3" type="ORF">NAEGRDRAFT_50490</name>
</gene>
<reference evidence="3 4" key="1">
    <citation type="journal article" date="2010" name="Cell">
        <title>The genome of Naegleria gruberi illuminates early eukaryotic versatility.</title>
        <authorList>
            <person name="Fritz-Laylin L.K."/>
            <person name="Prochnik S.E."/>
            <person name="Ginger M.L."/>
            <person name="Dacks J.B."/>
            <person name="Carpenter M.L."/>
            <person name="Field M.C."/>
            <person name="Kuo A."/>
            <person name="Paredez A."/>
            <person name="Chapman J."/>
            <person name="Pham J."/>
            <person name="Shu S."/>
            <person name="Neupane R."/>
            <person name="Cipriano M."/>
            <person name="Mancuso J."/>
            <person name="Tu H."/>
            <person name="Salamov A."/>
            <person name="Lindquist E."/>
            <person name="Shapiro H."/>
            <person name="Lucas S."/>
            <person name="Grigoriev I.V."/>
            <person name="Cande W.Z."/>
            <person name="Fulton C."/>
            <person name="Rokhsar D.S."/>
            <person name="Dawson S.C."/>
        </authorList>
    </citation>
    <scope>NUCLEOTIDE SEQUENCE [LARGE SCALE GENOMIC DNA]</scope>
    <source>
        <strain evidence="3 4">NEG-M</strain>
    </source>
</reference>
<feature type="compositionally biased region" description="Low complexity" evidence="2">
    <location>
        <begin position="8"/>
        <end position="17"/>
    </location>
</feature>
<evidence type="ECO:0000256" key="1">
    <source>
        <dbReference type="SAM" id="Coils"/>
    </source>
</evidence>
<evidence type="ECO:0000256" key="2">
    <source>
        <dbReference type="SAM" id="MobiDB-lite"/>
    </source>
</evidence>
<dbReference type="EMBL" id="GG738880">
    <property type="protein sequence ID" value="EFC42354.1"/>
    <property type="molecule type" value="Genomic_DNA"/>
</dbReference>
<proteinExistence type="predicted"/>
<evidence type="ECO:0000313" key="4">
    <source>
        <dbReference type="Proteomes" id="UP000006671"/>
    </source>
</evidence>
<name>D2VLA9_NAEGR</name>
<feature type="compositionally biased region" description="Basic and acidic residues" evidence="2">
    <location>
        <begin position="188"/>
        <end position="197"/>
    </location>
</feature>
<dbReference type="InParanoid" id="D2VLA9"/>
<accession>D2VLA9</accession>
<dbReference type="GeneID" id="8851844"/>
<feature type="region of interest" description="Disordered" evidence="2">
    <location>
        <begin position="186"/>
        <end position="206"/>
    </location>
</feature>
<keyword evidence="1" id="KW-0175">Coiled coil</keyword>
<dbReference type="OMA" id="KFESARC"/>
<feature type="region of interest" description="Disordered" evidence="2">
    <location>
        <begin position="1"/>
        <end position="109"/>
    </location>
</feature>
<feature type="coiled-coil region" evidence="1">
    <location>
        <begin position="110"/>
        <end position="179"/>
    </location>
</feature>
<dbReference type="VEuPathDB" id="AmoebaDB:NAEGRDRAFT_50490"/>
<evidence type="ECO:0000313" key="3">
    <source>
        <dbReference type="EMBL" id="EFC42354.1"/>
    </source>
</evidence>
<dbReference type="AlphaFoldDB" id="D2VLA9"/>
<protein>
    <submittedName>
        <fullName evidence="3">Predicted protein</fullName>
    </submittedName>
</protein>
<dbReference type="RefSeq" id="XP_002675098.1">
    <property type="nucleotide sequence ID" value="XM_002675052.1"/>
</dbReference>